<gene>
    <name evidence="2" type="ORF">GCM10022277_13090</name>
</gene>
<dbReference type="EMBL" id="BAABBN010000004">
    <property type="protein sequence ID" value="GAA3919119.1"/>
    <property type="molecule type" value="Genomic_DNA"/>
</dbReference>
<protein>
    <submittedName>
        <fullName evidence="2">Uncharacterized protein</fullName>
    </submittedName>
</protein>
<proteinExistence type="predicted"/>
<evidence type="ECO:0000256" key="1">
    <source>
        <dbReference type="SAM" id="Phobius"/>
    </source>
</evidence>
<dbReference type="Proteomes" id="UP001501565">
    <property type="component" value="Unassembled WGS sequence"/>
</dbReference>
<comment type="caution">
    <text evidence="2">The sequence shown here is derived from an EMBL/GenBank/DDBJ whole genome shotgun (WGS) entry which is preliminary data.</text>
</comment>
<feature type="transmembrane region" description="Helical" evidence="1">
    <location>
        <begin position="166"/>
        <end position="185"/>
    </location>
</feature>
<reference evidence="3" key="1">
    <citation type="journal article" date="2019" name="Int. J. Syst. Evol. Microbiol.">
        <title>The Global Catalogue of Microorganisms (GCM) 10K type strain sequencing project: providing services to taxonomists for standard genome sequencing and annotation.</title>
        <authorList>
            <consortium name="The Broad Institute Genomics Platform"/>
            <consortium name="The Broad Institute Genome Sequencing Center for Infectious Disease"/>
            <person name="Wu L."/>
            <person name="Ma J."/>
        </authorList>
    </citation>
    <scope>NUCLEOTIDE SEQUENCE [LARGE SCALE GENOMIC DNA]</scope>
    <source>
        <strain evidence="3">JCM 17551</strain>
    </source>
</reference>
<evidence type="ECO:0000313" key="2">
    <source>
        <dbReference type="EMBL" id="GAA3919119.1"/>
    </source>
</evidence>
<keyword evidence="3" id="KW-1185">Reference proteome</keyword>
<keyword evidence="1" id="KW-0472">Membrane</keyword>
<name>A0ABP7MAK6_9GAMM</name>
<keyword evidence="1" id="KW-0812">Transmembrane</keyword>
<feature type="transmembrane region" description="Helical" evidence="1">
    <location>
        <begin position="12"/>
        <end position="32"/>
    </location>
</feature>
<keyword evidence="1" id="KW-1133">Transmembrane helix</keyword>
<accession>A0ABP7MAK6</accession>
<organism evidence="2 3">
    <name type="scientific">Litoribacillus peritrichatus</name>
    <dbReference type="NCBI Taxonomy" id="718191"/>
    <lineage>
        <taxon>Bacteria</taxon>
        <taxon>Pseudomonadati</taxon>
        <taxon>Pseudomonadota</taxon>
        <taxon>Gammaproteobacteria</taxon>
        <taxon>Oceanospirillales</taxon>
        <taxon>Oceanospirillaceae</taxon>
        <taxon>Litoribacillus</taxon>
    </lineage>
</organism>
<feature type="transmembrane region" description="Helical" evidence="1">
    <location>
        <begin position="132"/>
        <end position="154"/>
    </location>
</feature>
<dbReference type="RefSeq" id="WP_344796700.1">
    <property type="nucleotide sequence ID" value="NZ_BAABBN010000004.1"/>
</dbReference>
<evidence type="ECO:0000313" key="3">
    <source>
        <dbReference type="Proteomes" id="UP001501565"/>
    </source>
</evidence>
<sequence>MKDVLDKLIESLNNGNILLGVVIVAVALVFNYKKIVEFLEERKKARIAKLTEALKCDFVTGLTKSHLEEELATEQFKITTGIRLEKQFRESVIQAHKNANGELAFVHFKRALPHLFYEQNILKVKVSLFENISYWFNLIFGFVLAFSGLALMVLPSQIEGINFVQFFTIFGLGCFFIAIALFMLAQTFPVVSARKIEKYLLDTTHNNSIQPTADAPAD</sequence>